<dbReference type="Proteomes" id="UP000008383">
    <property type="component" value="Unassembled WGS sequence"/>
</dbReference>
<reference evidence="2" key="1">
    <citation type="journal article" date="2011" name="Genome Biol.">
        <title>Comparative and functional genomics provide insights into the pathogenicity of dermatophytic fungi.</title>
        <authorList>
            <person name="Burmester A."/>
            <person name="Shelest E."/>
            <person name="Gloeckner G."/>
            <person name="Heddergott C."/>
            <person name="Schindler S."/>
            <person name="Staib P."/>
            <person name="Heidel A."/>
            <person name="Felder M."/>
            <person name="Petzold A."/>
            <person name="Szafranski K."/>
            <person name="Feuermann M."/>
            <person name="Pedruzzi I."/>
            <person name="Priebe S."/>
            <person name="Groth M."/>
            <person name="Winkler R."/>
            <person name="Li W."/>
            <person name="Kniemeyer O."/>
            <person name="Schroeckh V."/>
            <person name="Hertweck C."/>
            <person name="Hube B."/>
            <person name="White T.C."/>
            <person name="Platzer M."/>
            <person name="Guthke R."/>
            <person name="Heitman J."/>
            <person name="Woestemeyer J."/>
            <person name="Zipfel P.F."/>
            <person name="Monod M."/>
            <person name="Brakhage A.A."/>
        </authorList>
    </citation>
    <scope>NUCLEOTIDE SEQUENCE [LARGE SCALE GENOMIC DNA]</scope>
    <source>
        <strain evidence="2">HKI 0517</strain>
    </source>
</reference>
<dbReference type="KEGG" id="tve:TRV_03946"/>
<evidence type="ECO:0000313" key="1">
    <source>
        <dbReference type="EMBL" id="EFE41298.1"/>
    </source>
</evidence>
<sequence length="127" mass="14396">MYEELSVDATPGPSRVRRMDELVSTAKDEDVAVDGDGPFFLSFFLRFNAGWSLAVDPRRDEAEGRREKAKAEMEMEMSIFVCLERFYADWGFFFLQVGKGLLVAARVPVVDGAFSQADSQIDRQTER</sequence>
<dbReference type="RefSeq" id="XP_003021916.1">
    <property type="nucleotide sequence ID" value="XM_003021870.1"/>
</dbReference>
<dbReference type="AlphaFoldDB" id="D4DA02"/>
<gene>
    <name evidence="1" type="ORF">TRV_03946</name>
</gene>
<accession>D4DA02</accession>
<name>D4DA02_TRIVH</name>
<dbReference type="EMBL" id="ACYE01000203">
    <property type="protein sequence ID" value="EFE41298.1"/>
    <property type="molecule type" value="Genomic_DNA"/>
</dbReference>
<keyword evidence="2" id="KW-1185">Reference proteome</keyword>
<proteinExistence type="predicted"/>
<evidence type="ECO:0000313" key="2">
    <source>
        <dbReference type="Proteomes" id="UP000008383"/>
    </source>
</evidence>
<dbReference type="GeneID" id="9578799"/>
<dbReference type="HOGENOM" id="CLU_1972073_0_0_1"/>
<organism evidence="1 2">
    <name type="scientific">Trichophyton verrucosum (strain HKI 0517)</name>
    <dbReference type="NCBI Taxonomy" id="663202"/>
    <lineage>
        <taxon>Eukaryota</taxon>
        <taxon>Fungi</taxon>
        <taxon>Dikarya</taxon>
        <taxon>Ascomycota</taxon>
        <taxon>Pezizomycotina</taxon>
        <taxon>Eurotiomycetes</taxon>
        <taxon>Eurotiomycetidae</taxon>
        <taxon>Onygenales</taxon>
        <taxon>Arthrodermataceae</taxon>
        <taxon>Trichophyton</taxon>
    </lineage>
</organism>
<comment type="caution">
    <text evidence="1">The sequence shown here is derived from an EMBL/GenBank/DDBJ whole genome shotgun (WGS) entry which is preliminary data.</text>
</comment>
<protein>
    <submittedName>
        <fullName evidence="1">Uncharacterized protein</fullName>
    </submittedName>
</protein>